<organism evidence="2 3">
    <name type="scientific">Solanum commersonii</name>
    <name type="common">Commerson's wild potato</name>
    <name type="synonym">Commerson's nightshade</name>
    <dbReference type="NCBI Taxonomy" id="4109"/>
    <lineage>
        <taxon>Eukaryota</taxon>
        <taxon>Viridiplantae</taxon>
        <taxon>Streptophyta</taxon>
        <taxon>Embryophyta</taxon>
        <taxon>Tracheophyta</taxon>
        <taxon>Spermatophyta</taxon>
        <taxon>Magnoliopsida</taxon>
        <taxon>eudicotyledons</taxon>
        <taxon>Gunneridae</taxon>
        <taxon>Pentapetalae</taxon>
        <taxon>asterids</taxon>
        <taxon>lamiids</taxon>
        <taxon>Solanales</taxon>
        <taxon>Solanaceae</taxon>
        <taxon>Solanoideae</taxon>
        <taxon>Solaneae</taxon>
        <taxon>Solanum</taxon>
    </lineage>
</organism>
<keyword evidence="3" id="KW-1185">Reference proteome</keyword>
<dbReference type="OrthoDB" id="73901at2759"/>
<proteinExistence type="predicted"/>
<protein>
    <submittedName>
        <fullName evidence="2">Uncharacterized protein</fullName>
    </submittedName>
</protein>
<sequence length="90" mass="10270">MPLPLKRSKKVTLLFDFWRTKLCRSYLERRRKCSSSLHFPTVGGKGNSTRFATAILFDIVVVIVMGLAIRYLLFMIDEDDVNVDNPCACA</sequence>
<evidence type="ECO:0000313" key="3">
    <source>
        <dbReference type="Proteomes" id="UP000824120"/>
    </source>
</evidence>
<name>A0A9J6AJH5_SOLCO</name>
<evidence type="ECO:0000256" key="1">
    <source>
        <dbReference type="SAM" id="Phobius"/>
    </source>
</evidence>
<keyword evidence="1" id="KW-1133">Transmembrane helix</keyword>
<keyword evidence="1" id="KW-0812">Transmembrane</keyword>
<reference evidence="2 3" key="1">
    <citation type="submission" date="2020-09" db="EMBL/GenBank/DDBJ databases">
        <title>De no assembly of potato wild relative species, Solanum commersonii.</title>
        <authorList>
            <person name="Cho K."/>
        </authorList>
    </citation>
    <scope>NUCLEOTIDE SEQUENCE [LARGE SCALE GENOMIC DNA]</scope>
    <source>
        <strain evidence="2">LZ3.2</strain>
        <tissue evidence="2">Leaf</tissue>
    </source>
</reference>
<feature type="transmembrane region" description="Helical" evidence="1">
    <location>
        <begin position="55"/>
        <end position="76"/>
    </location>
</feature>
<dbReference type="EMBL" id="JACXVP010000002">
    <property type="protein sequence ID" value="KAG5624781.1"/>
    <property type="molecule type" value="Genomic_DNA"/>
</dbReference>
<evidence type="ECO:0000313" key="2">
    <source>
        <dbReference type="EMBL" id="KAG5624781.1"/>
    </source>
</evidence>
<accession>A0A9J6AJH5</accession>
<keyword evidence="1" id="KW-0472">Membrane</keyword>
<gene>
    <name evidence="2" type="ORF">H5410_009999</name>
</gene>
<comment type="caution">
    <text evidence="2">The sequence shown here is derived from an EMBL/GenBank/DDBJ whole genome shotgun (WGS) entry which is preliminary data.</text>
</comment>
<dbReference type="Proteomes" id="UP000824120">
    <property type="component" value="Chromosome 2"/>
</dbReference>
<dbReference type="AlphaFoldDB" id="A0A9J6AJH5"/>